<dbReference type="SUPFAM" id="SSF52518">
    <property type="entry name" value="Thiamin diphosphate-binding fold (THDP-binding)"/>
    <property type="match status" value="2"/>
</dbReference>
<keyword evidence="5" id="KW-0786">Thiamine pyrophosphate</keyword>
<dbReference type="Gene3D" id="3.40.50.920">
    <property type="match status" value="1"/>
</dbReference>
<accession>A0AAP6JHY5</accession>
<gene>
    <name evidence="9" type="ORF">VCB98_12680</name>
</gene>
<dbReference type="FunFam" id="3.40.50.920:FF:000001">
    <property type="entry name" value="Pyruvate dehydrogenase E1 beta subunit"/>
    <property type="match status" value="1"/>
</dbReference>
<dbReference type="PANTHER" id="PTHR43257:SF2">
    <property type="entry name" value="PYRUVATE DEHYDROGENASE E1 COMPONENT SUBUNIT BETA"/>
    <property type="match status" value="1"/>
</dbReference>
<dbReference type="RefSeq" id="WP_346053112.1">
    <property type="nucleotide sequence ID" value="NZ_JAYGII010000046.1"/>
</dbReference>
<dbReference type="Pfam" id="PF00676">
    <property type="entry name" value="E1_dh"/>
    <property type="match status" value="1"/>
</dbReference>
<organism evidence="9 10">
    <name type="scientific">Natronospira elongata</name>
    <dbReference type="NCBI Taxonomy" id="3110268"/>
    <lineage>
        <taxon>Bacteria</taxon>
        <taxon>Pseudomonadati</taxon>
        <taxon>Pseudomonadota</taxon>
        <taxon>Gammaproteobacteria</taxon>
        <taxon>Natronospirales</taxon>
        <taxon>Natronospiraceae</taxon>
        <taxon>Natronospira</taxon>
    </lineage>
</organism>
<dbReference type="InterPro" id="IPR005475">
    <property type="entry name" value="Transketolase-like_Pyr-bd"/>
</dbReference>
<comment type="function">
    <text evidence="3">E1 component of the 2-oxoglutarate dehydrogenase (OGDH) complex which catalyzes the decarboxylation of 2-oxoglutarate, the first step in the conversion of 2-oxoglutarate to succinyl-CoA and CO(2).</text>
</comment>
<reference evidence="9 10" key="1">
    <citation type="submission" date="2023-12" db="EMBL/GenBank/DDBJ databases">
        <title>Whole-genome sequencing of halo(alkali)philic microorganisms from hypersaline lakes.</title>
        <authorList>
            <person name="Sorokin D.Y."/>
            <person name="Merkel A.Y."/>
            <person name="Messina E."/>
            <person name="Yakimov M."/>
        </authorList>
    </citation>
    <scope>NUCLEOTIDE SEQUENCE [LARGE SCALE GENOMIC DNA]</scope>
    <source>
        <strain evidence="9 10">AB-CW1</strain>
    </source>
</reference>
<evidence type="ECO:0000256" key="7">
    <source>
        <dbReference type="ARBA" id="ARBA00082400"/>
    </source>
</evidence>
<evidence type="ECO:0000256" key="4">
    <source>
        <dbReference type="ARBA" id="ARBA00023002"/>
    </source>
</evidence>
<comment type="cofactor">
    <cofactor evidence="1">
        <name>thiamine diphosphate</name>
        <dbReference type="ChEBI" id="CHEBI:58937"/>
    </cofactor>
</comment>
<dbReference type="EMBL" id="JAYGII010000046">
    <property type="protein sequence ID" value="MEA5446674.1"/>
    <property type="molecule type" value="Genomic_DNA"/>
</dbReference>
<evidence type="ECO:0000259" key="8">
    <source>
        <dbReference type="SMART" id="SM00861"/>
    </source>
</evidence>
<dbReference type="CDD" id="cd07036">
    <property type="entry name" value="TPP_PYR_E1-PDHc-beta_like"/>
    <property type="match status" value="1"/>
</dbReference>
<dbReference type="SUPFAM" id="SSF52922">
    <property type="entry name" value="TK C-terminal domain-like"/>
    <property type="match status" value="1"/>
</dbReference>
<dbReference type="InterPro" id="IPR009014">
    <property type="entry name" value="Transketo_C/PFOR_II"/>
</dbReference>
<dbReference type="InterPro" id="IPR029061">
    <property type="entry name" value="THDP-binding"/>
</dbReference>
<evidence type="ECO:0000256" key="2">
    <source>
        <dbReference type="ARBA" id="ARBA00002859"/>
    </source>
</evidence>
<dbReference type="Pfam" id="PF02780">
    <property type="entry name" value="Transketolase_C"/>
    <property type="match status" value="1"/>
</dbReference>
<dbReference type="AlphaFoldDB" id="A0AAP6JHY5"/>
<feature type="non-terminal residue" evidence="9">
    <location>
        <position position="1"/>
    </location>
</feature>
<dbReference type="InterPro" id="IPR033248">
    <property type="entry name" value="Transketolase_C"/>
</dbReference>
<evidence type="ECO:0000256" key="3">
    <source>
        <dbReference type="ARBA" id="ARBA00003906"/>
    </source>
</evidence>
<keyword evidence="9" id="KW-0670">Pyruvate</keyword>
<proteinExistence type="predicted"/>
<protein>
    <recommendedName>
        <fullName evidence="6">2-oxoisovalerate dehydrogenase subunit beta</fullName>
    </recommendedName>
    <alternativeName>
        <fullName evidence="7">Branched-chain alpha-keto acid dehydrogenase E1 component beta chain</fullName>
    </alternativeName>
</protein>
<sequence>RVMAEMYGKRDGCSLGRGGSMHLFDADARFYGGNAIVAGGLPLAVGLALADRLQGIDRATVCFLGDGAAAEGAFYESLNLAALWKLPVLFVCENNQYAMGTPIAVAHAETAIHRKAEAIGVPAQLVDGMSVIRVEAAARCALDSIRNGEGPQFLECDTYRFRAHSMFDPQLYRHQSEVEEWKKRDPIDRLGKWMSEAGLLSPDQRQDLEADIAQEVEDAVNFAEAAEWEPESDLLEHVSAPLPDPMPPPPGAETEAQDVTLREAFRRGIEEALEHDPRVFIMGEDIGHYGGCYAVTRDMLEQFGPDRVRDTPLSENAFTGAGIGAALGGMRPIVEIMTVNFSLLAMDQIVNTAAALLHMSGGQFPVPLVIRMATGAGRQVAAQHSHSFENWFAHVPGLRVLAPATPEDARYMLWAALQDPNPVLIFEHVMLYNRQGSLAPHPEGVDIQRAAIRRPGQHVSLITYGGCLYKCLEAADVLAKEGIEAEVIDLRVLRPLDTDTLQACVGRTGRAVIVDEGWQTGSLAGEIMATLTETVFWSLDAPLARVCSQEVPIPYARHLEEAALPQVEDIVRSTRAIMGEKP</sequence>
<dbReference type="SMART" id="SM00861">
    <property type="entry name" value="Transket_pyr"/>
    <property type="match status" value="1"/>
</dbReference>
<keyword evidence="10" id="KW-1185">Reference proteome</keyword>
<evidence type="ECO:0000256" key="1">
    <source>
        <dbReference type="ARBA" id="ARBA00001964"/>
    </source>
</evidence>
<evidence type="ECO:0000313" key="9">
    <source>
        <dbReference type="EMBL" id="MEA5446674.1"/>
    </source>
</evidence>
<comment type="function">
    <text evidence="2">The branched-chain alpha-keto dehydrogenase complex catalyzes the overall conversion of alpha-keto acids to acyl-CoA and CO(2). It contains multiple copies of three enzymatic components: branched-chain alpha-keto acid decarboxylase (E1), lipoamide acyltransferase (E2) and lipoamide dehydrogenase (E3).</text>
</comment>
<evidence type="ECO:0000313" key="10">
    <source>
        <dbReference type="Proteomes" id="UP001302316"/>
    </source>
</evidence>
<feature type="domain" description="Transketolase-like pyrimidine-binding" evidence="8">
    <location>
        <begin position="259"/>
        <end position="434"/>
    </location>
</feature>
<name>A0AAP6JHY5_9GAMM</name>
<dbReference type="NCBIfam" id="NF006667">
    <property type="entry name" value="PRK09212.1"/>
    <property type="match status" value="1"/>
</dbReference>
<evidence type="ECO:0000256" key="5">
    <source>
        <dbReference type="ARBA" id="ARBA00023052"/>
    </source>
</evidence>
<dbReference type="Proteomes" id="UP001302316">
    <property type="component" value="Unassembled WGS sequence"/>
</dbReference>
<dbReference type="CDD" id="cd02000">
    <property type="entry name" value="TPP_E1_PDC_ADC_BCADC"/>
    <property type="match status" value="1"/>
</dbReference>
<evidence type="ECO:0000256" key="6">
    <source>
        <dbReference type="ARBA" id="ARBA00070795"/>
    </source>
</evidence>
<dbReference type="PANTHER" id="PTHR43257">
    <property type="entry name" value="PYRUVATE DEHYDROGENASE E1 COMPONENT BETA SUBUNIT"/>
    <property type="match status" value="1"/>
</dbReference>
<dbReference type="Pfam" id="PF02779">
    <property type="entry name" value="Transket_pyr"/>
    <property type="match status" value="1"/>
</dbReference>
<keyword evidence="4" id="KW-0560">Oxidoreductase</keyword>
<dbReference type="GO" id="GO:0016624">
    <property type="term" value="F:oxidoreductase activity, acting on the aldehyde or oxo group of donors, disulfide as acceptor"/>
    <property type="evidence" value="ECO:0007669"/>
    <property type="project" value="InterPro"/>
</dbReference>
<dbReference type="FunFam" id="3.40.50.970:FF:000001">
    <property type="entry name" value="Pyruvate dehydrogenase E1 beta subunit"/>
    <property type="match status" value="1"/>
</dbReference>
<dbReference type="Gene3D" id="3.40.50.970">
    <property type="match status" value="2"/>
</dbReference>
<dbReference type="InterPro" id="IPR001017">
    <property type="entry name" value="DH_E1"/>
</dbReference>
<comment type="caution">
    <text evidence="9">The sequence shown here is derived from an EMBL/GenBank/DDBJ whole genome shotgun (WGS) entry which is preliminary data.</text>
</comment>